<proteinExistence type="predicted"/>
<evidence type="ECO:0000313" key="3">
    <source>
        <dbReference type="Proteomes" id="UP000031512"/>
    </source>
</evidence>
<dbReference type="RefSeq" id="XP_004832394.1">
    <property type="nucleotide sequence ID" value="XM_004832337.1"/>
</dbReference>
<dbReference type="KEGG" id="beq:BEWA_015010"/>
<evidence type="ECO:0000313" key="2">
    <source>
        <dbReference type="EMBL" id="EKX72942.1"/>
    </source>
</evidence>
<accession>L1LBX0</accession>
<feature type="region of interest" description="Disordered" evidence="1">
    <location>
        <begin position="33"/>
        <end position="61"/>
    </location>
</feature>
<dbReference type="OrthoDB" id="364703at2759"/>
<gene>
    <name evidence="2" type="ORF">BEWA_015010</name>
</gene>
<name>L1LBX0_THEEQ</name>
<dbReference type="EMBL" id="ACOU01000004">
    <property type="protein sequence ID" value="EKX72942.1"/>
    <property type="molecule type" value="Genomic_DNA"/>
</dbReference>
<keyword evidence="3" id="KW-1185">Reference proteome</keyword>
<feature type="compositionally biased region" description="Basic residues" evidence="1">
    <location>
        <begin position="33"/>
        <end position="42"/>
    </location>
</feature>
<dbReference type="VEuPathDB" id="PiroplasmaDB:BEWA_015010"/>
<dbReference type="Proteomes" id="UP000031512">
    <property type="component" value="Unassembled WGS sequence"/>
</dbReference>
<organism evidence="2 3">
    <name type="scientific">Theileria equi strain WA</name>
    <dbReference type="NCBI Taxonomy" id="1537102"/>
    <lineage>
        <taxon>Eukaryota</taxon>
        <taxon>Sar</taxon>
        <taxon>Alveolata</taxon>
        <taxon>Apicomplexa</taxon>
        <taxon>Aconoidasida</taxon>
        <taxon>Piroplasmida</taxon>
        <taxon>Theileriidae</taxon>
        <taxon>Theileria</taxon>
    </lineage>
</organism>
<protein>
    <submittedName>
        <fullName evidence="2">Uncharacterized protein</fullName>
    </submittedName>
</protein>
<dbReference type="eggNOG" id="ENOG502TN0M">
    <property type="taxonomic scope" value="Eukaryota"/>
</dbReference>
<reference evidence="2 3" key="1">
    <citation type="journal article" date="2012" name="BMC Genomics">
        <title>Comparative genomic analysis and phylogenetic position of Theileria equi.</title>
        <authorList>
            <person name="Kappmeyer L.S."/>
            <person name="Thiagarajan M."/>
            <person name="Herndon D.R."/>
            <person name="Ramsay J.D."/>
            <person name="Caler E."/>
            <person name="Djikeng A."/>
            <person name="Gillespie J.J."/>
            <person name="Lau A.O."/>
            <person name="Roalson E.H."/>
            <person name="Silva J.C."/>
            <person name="Silva M.G."/>
            <person name="Suarez C.E."/>
            <person name="Ueti M.W."/>
            <person name="Nene V.M."/>
            <person name="Mealey R.H."/>
            <person name="Knowles D.P."/>
            <person name="Brayton K.A."/>
        </authorList>
    </citation>
    <scope>NUCLEOTIDE SEQUENCE [LARGE SCALE GENOMIC DNA]</scope>
    <source>
        <strain evidence="2 3">WA</strain>
    </source>
</reference>
<comment type="caution">
    <text evidence="2">The sequence shown here is derived from an EMBL/GenBank/DDBJ whole genome shotgun (WGS) entry which is preliminary data.</text>
</comment>
<feature type="region of interest" description="Disordered" evidence="1">
    <location>
        <begin position="258"/>
        <end position="279"/>
    </location>
</feature>
<evidence type="ECO:0000256" key="1">
    <source>
        <dbReference type="SAM" id="MobiDB-lite"/>
    </source>
</evidence>
<dbReference type="GeneID" id="15804577"/>
<sequence>MTKMDHCYTPCNGNNVGSSVKCTYSKKVQGIKKQKLAPKKSINKSETSQNGKTNDKKKGGNIIERDSSIVYDSAKFIEYIKSSYKRPQLPTNPSLYNTCPLNGLKYRNTSNPSNFGSSSLVFGRAHFKPPETSTHSSGNWKKTENIEPCFKLPSNNEIARSYLLSSGTVTIDGDDNDQSYSYIFNDFYFPNTENEYKINFTCANKRFDTVLSDIDKVSSRTRSTLFENSKANNSTPRKTSWDPKDIKMCSPFCSVKTESTQTSNKSSDGSNHSRSSQADDNPLRGIFVVSSNDNLELNVESYERLYKSELDLLLERGEIVDQSEIDEWHRQAALTEDHLRLHSVVCDRLSRVQVSWFGKRLFPVNKLVGNKENITHKSLSILVGSNDITVYNIKEFLPDYNSLDKEHIDDIFSILPNYITRIFKSKGHFDITSNTDSNEIVENFKITSRGSTKLLLRDHRTIGMNEIILQNSKLVDKRKKGLKNTKFTTLKTSDMISKNPSQDVILSLNRSFAIKVLMRFPYLDLHSLPLG</sequence>
<dbReference type="AlphaFoldDB" id="L1LBX0"/>